<sequence length="308" mass="35289">MCSTFPSLWIRRMLSTRSRGSEQAFRIETKRISGSSVRLSEVEINVCLRRARTAVLSAEVNKKLRVCSGREDYRAFGHAEESRHTPGEKMEDSWRNRGVKLAQSLSAMVLEKTLLPLIFVSEMIGWSQMAFSVLFWMLSLASTALLRSEFKGAYVTDRYVFMCTDLPFCEHPNATDHGNCRDQYTSPLNVALLLNNSEIRHLSLVQCQASSEPSWPFEYFTVQRLETLHILFPLLSVDLVLGRDRDAPYYEEARMAVIHLSVLKGNSELKSYTVQTQADHRGLMNFPDIHMSHNGLLETSRMFVTFLY</sequence>
<feature type="transmembrane region" description="Helical" evidence="1">
    <location>
        <begin position="114"/>
        <end position="138"/>
    </location>
</feature>
<dbReference type="EMBL" id="SRMA01026937">
    <property type="protein sequence ID" value="TRY65235.1"/>
    <property type="molecule type" value="Genomic_DNA"/>
</dbReference>
<proteinExistence type="predicted"/>
<keyword evidence="3" id="KW-1185">Reference proteome</keyword>
<name>A0A553NII7_9TELE</name>
<keyword evidence="1" id="KW-0812">Transmembrane</keyword>
<organism evidence="2 3">
    <name type="scientific">Danionella cerebrum</name>
    <dbReference type="NCBI Taxonomy" id="2873325"/>
    <lineage>
        <taxon>Eukaryota</taxon>
        <taxon>Metazoa</taxon>
        <taxon>Chordata</taxon>
        <taxon>Craniata</taxon>
        <taxon>Vertebrata</taxon>
        <taxon>Euteleostomi</taxon>
        <taxon>Actinopterygii</taxon>
        <taxon>Neopterygii</taxon>
        <taxon>Teleostei</taxon>
        <taxon>Ostariophysi</taxon>
        <taxon>Cypriniformes</taxon>
        <taxon>Danionidae</taxon>
        <taxon>Danioninae</taxon>
        <taxon>Danionella</taxon>
    </lineage>
</organism>
<gene>
    <name evidence="2" type="ORF">DNTS_014049</name>
</gene>
<evidence type="ECO:0000313" key="2">
    <source>
        <dbReference type="EMBL" id="TRY65235.1"/>
    </source>
</evidence>
<protein>
    <submittedName>
        <fullName evidence="2">Uncharacterized protein</fullName>
    </submittedName>
</protein>
<keyword evidence="1" id="KW-1133">Transmembrane helix</keyword>
<comment type="caution">
    <text evidence="2">The sequence shown here is derived from an EMBL/GenBank/DDBJ whole genome shotgun (WGS) entry which is preliminary data.</text>
</comment>
<keyword evidence="1" id="KW-0472">Membrane</keyword>
<dbReference type="Proteomes" id="UP000316079">
    <property type="component" value="Unassembled WGS sequence"/>
</dbReference>
<evidence type="ECO:0000256" key="1">
    <source>
        <dbReference type="SAM" id="Phobius"/>
    </source>
</evidence>
<dbReference type="OrthoDB" id="8547757at2759"/>
<reference evidence="2 3" key="1">
    <citation type="journal article" date="2019" name="Sci. Data">
        <title>Hybrid genome assembly and annotation of Danionella translucida.</title>
        <authorList>
            <person name="Kadobianskyi M."/>
            <person name="Schulze L."/>
            <person name="Schuelke M."/>
            <person name="Judkewitz B."/>
        </authorList>
    </citation>
    <scope>NUCLEOTIDE SEQUENCE [LARGE SCALE GENOMIC DNA]</scope>
    <source>
        <strain evidence="3">Bolton</strain>
        <tissue evidence="2">Whole-body</tissue>
    </source>
</reference>
<evidence type="ECO:0000313" key="3">
    <source>
        <dbReference type="Proteomes" id="UP000316079"/>
    </source>
</evidence>
<accession>A0A553NII7</accession>
<dbReference type="AlphaFoldDB" id="A0A553NII7"/>